<feature type="domain" description="CoA-binding" evidence="1">
    <location>
        <begin position="22"/>
        <end position="119"/>
    </location>
</feature>
<keyword evidence="3" id="KW-1185">Reference proteome</keyword>
<dbReference type="SMART" id="SM00881">
    <property type="entry name" value="CoA_binding"/>
    <property type="match status" value="1"/>
</dbReference>
<evidence type="ECO:0000259" key="1">
    <source>
        <dbReference type="SMART" id="SM00881"/>
    </source>
</evidence>
<dbReference type="PANTHER" id="PTHR33303:SF2">
    <property type="entry name" value="COA-BINDING DOMAIN-CONTAINING PROTEIN"/>
    <property type="match status" value="1"/>
</dbReference>
<dbReference type="PANTHER" id="PTHR33303">
    <property type="entry name" value="CYTOPLASMIC PROTEIN-RELATED"/>
    <property type="match status" value="1"/>
</dbReference>
<gene>
    <name evidence="2" type="ORF">CVT23_03110</name>
</gene>
<dbReference type="EMBL" id="PHIG01000007">
    <property type="protein sequence ID" value="PJK31232.1"/>
    <property type="molecule type" value="Genomic_DNA"/>
</dbReference>
<dbReference type="Gene3D" id="3.40.50.720">
    <property type="entry name" value="NAD(P)-binding Rossmann-like Domain"/>
    <property type="match status" value="1"/>
</dbReference>
<sequence length="170" mass="18300">MADTAAPAPPDEIYADDEIRRVLRETKTIAMVGASANWNRPSYFAMKYLQAKGYRVIPVNPKEAAAGNEILGEKAVASLAGIGCEIDMVDCFRNSDAIPPIADDAIGIGAKTLWLQLGVRHDGAAEKARAAGLTVIQNRCPKIEYGRLSGEIGWMGVNTGVISSRRSRRV</sequence>
<dbReference type="Pfam" id="PF13380">
    <property type="entry name" value="CoA_binding_2"/>
    <property type="match status" value="1"/>
</dbReference>
<proteinExistence type="predicted"/>
<dbReference type="AlphaFoldDB" id="A0A2M9G695"/>
<dbReference type="OrthoDB" id="9804695at2"/>
<name>A0A2M9G695_9PROT</name>
<comment type="caution">
    <text evidence="2">The sequence shown here is derived from an EMBL/GenBank/DDBJ whole genome shotgun (WGS) entry which is preliminary data.</text>
</comment>
<evidence type="ECO:0000313" key="3">
    <source>
        <dbReference type="Proteomes" id="UP000229498"/>
    </source>
</evidence>
<dbReference type="Proteomes" id="UP000229498">
    <property type="component" value="Unassembled WGS sequence"/>
</dbReference>
<dbReference type="SUPFAM" id="SSF51735">
    <property type="entry name" value="NAD(P)-binding Rossmann-fold domains"/>
    <property type="match status" value="1"/>
</dbReference>
<accession>A0A2M9G695</accession>
<evidence type="ECO:0000313" key="2">
    <source>
        <dbReference type="EMBL" id="PJK31232.1"/>
    </source>
</evidence>
<dbReference type="InterPro" id="IPR036291">
    <property type="entry name" value="NAD(P)-bd_dom_sf"/>
</dbReference>
<dbReference type="InterPro" id="IPR003781">
    <property type="entry name" value="CoA-bd"/>
</dbReference>
<dbReference type="RefSeq" id="WP_109796151.1">
    <property type="nucleotide sequence ID" value="NZ_PHIG01000007.1"/>
</dbReference>
<protein>
    <submittedName>
        <fullName evidence="2">CoA-binding protein</fullName>
    </submittedName>
</protein>
<reference evidence="2 3" key="1">
    <citation type="submission" date="2017-11" db="EMBL/GenBank/DDBJ databases">
        <title>Draft genome sequence of Rhizobiales bacterium SY3-13.</title>
        <authorList>
            <person name="Sun C."/>
        </authorList>
    </citation>
    <scope>NUCLEOTIDE SEQUENCE [LARGE SCALE GENOMIC DNA]</scope>
    <source>
        <strain evidence="2 3">SY3-13</strain>
    </source>
</reference>
<organism evidence="2 3">
    <name type="scientific">Minwuia thermotolerans</name>
    <dbReference type="NCBI Taxonomy" id="2056226"/>
    <lineage>
        <taxon>Bacteria</taxon>
        <taxon>Pseudomonadati</taxon>
        <taxon>Pseudomonadota</taxon>
        <taxon>Alphaproteobacteria</taxon>
        <taxon>Minwuiales</taxon>
        <taxon>Minwuiaceae</taxon>
        <taxon>Minwuia</taxon>
    </lineage>
</organism>